<dbReference type="RefSeq" id="WP_200393100.1">
    <property type="nucleotide sequence ID" value="NZ_JAENIO010000075.1"/>
</dbReference>
<dbReference type="EMBL" id="JAENIO010000075">
    <property type="protein sequence ID" value="MBK1835664.1"/>
    <property type="molecule type" value="Genomic_DNA"/>
</dbReference>
<feature type="non-terminal residue" evidence="1">
    <location>
        <position position="1"/>
    </location>
</feature>
<dbReference type="AlphaFoldDB" id="A0A934RQK6"/>
<dbReference type="Proteomes" id="UP000604083">
    <property type="component" value="Unassembled WGS sequence"/>
</dbReference>
<accession>A0A934RQK6</accession>
<comment type="caution">
    <text evidence="1">The sequence shown here is derived from an EMBL/GenBank/DDBJ whole genome shotgun (WGS) entry which is preliminary data.</text>
</comment>
<gene>
    <name evidence="1" type="ORF">JIN78_16490</name>
</gene>
<keyword evidence="2" id="KW-1185">Reference proteome</keyword>
<evidence type="ECO:0000313" key="2">
    <source>
        <dbReference type="Proteomes" id="UP000604083"/>
    </source>
</evidence>
<organism evidence="1 2">
    <name type="scientific">Roseibacillus ishigakijimensis</name>
    <dbReference type="NCBI Taxonomy" id="454146"/>
    <lineage>
        <taxon>Bacteria</taxon>
        <taxon>Pseudomonadati</taxon>
        <taxon>Verrucomicrobiota</taxon>
        <taxon>Verrucomicrobiia</taxon>
        <taxon>Verrucomicrobiales</taxon>
        <taxon>Verrucomicrobiaceae</taxon>
        <taxon>Roseibacillus</taxon>
    </lineage>
</organism>
<sequence length="60" mass="7239">RLKKHQRISLEKLLDDFANACTKSVHLEALWSYQPDHRHVTTETRKKRRPLEDTWIELLS</sequence>
<evidence type="ECO:0000313" key="1">
    <source>
        <dbReference type="EMBL" id="MBK1835664.1"/>
    </source>
</evidence>
<reference evidence="1" key="1">
    <citation type="submission" date="2021-01" db="EMBL/GenBank/DDBJ databases">
        <title>Modified the classification status of verrucomicrobia.</title>
        <authorList>
            <person name="Feng X."/>
        </authorList>
    </citation>
    <scope>NUCLEOTIDE SEQUENCE</scope>
    <source>
        <strain evidence="1">KCTC 12986</strain>
    </source>
</reference>
<name>A0A934RQK6_9BACT</name>
<proteinExistence type="predicted"/>
<protein>
    <submittedName>
        <fullName evidence="1">Uncharacterized protein</fullName>
    </submittedName>
</protein>